<reference evidence="3 4" key="1">
    <citation type="journal article" date="2014" name="Genome Biol. Evol.">
        <title>The genome of the myxosporean Thelohanellus kitauei shows adaptations to nutrient acquisition within its fish host.</title>
        <authorList>
            <person name="Yang Y."/>
            <person name="Xiong J."/>
            <person name="Zhou Z."/>
            <person name="Huo F."/>
            <person name="Miao W."/>
            <person name="Ran C."/>
            <person name="Liu Y."/>
            <person name="Zhang J."/>
            <person name="Feng J."/>
            <person name="Wang M."/>
            <person name="Wang M."/>
            <person name="Wang L."/>
            <person name="Yao B."/>
        </authorList>
    </citation>
    <scope>NUCLEOTIDE SEQUENCE [LARGE SCALE GENOMIC DNA]</scope>
    <source>
        <strain evidence="3">Wuqing</strain>
    </source>
</reference>
<accession>A0A0C2N0T5</accession>
<keyword evidence="4" id="KW-1185">Reference proteome</keyword>
<comment type="similarity">
    <text evidence="1">Belongs to the cornifelin family.</text>
</comment>
<protein>
    <submittedName>
        <fullName evidence="3">Uncharacterized protein</fullName>
    </submittedName>
</protein>
<dbReference type="Pfam" id="PF04749">
    <property type="entry name" value="PLAC8"/>
    <property type="match status" value="1"/>
</dbReference>
<dbReference type="EMBL" id="JWZT01003162">
    <property type="protein sequence ID" value="KII67502.1"/>
    <property type="molecule type" value="Genomic_DNA"/>
</dbReference>
<feature type="transmembrane region" description="Helical" evidence="2">
    <location>
        <begin position="43"/>
        <end position="61"/>
    </location>
</feature>
<evidence type="ECO:0000256" key="1">
    <source>
        <dbReference type="ARBA" id="ARBA00009024"/>
    </source>
</evidence>
<evidence type="ECO:0000256" key="2">
    <source>
        <dbReference type="SAM" id="Phobius"/>
    </source>
</evidence>
<keyword evidence="2" id="KW-0472">Membrane</keyword>
<keyword evidence="2" id="KW-0812">Transmembrane</keyword>
<keyword evidence="2" id="KW-1133">Transmembrane helix</keyword>
<organism evidence="3 4">
    <name type="scientific">Thelohanellus kitauei</name>
    <name type="common">Myxosporean</name>
    <dbReference type="NCBI Taxonomy" id="669202"/>
    <lineage>
        <taxon>Eukaryota</taxon>
        <taxon>Metazoa</taxon>
        <taxon>Cnidaria</taxon>
        <taxon>Myxozoa</taxon>
        <taxon>Myxosporea</taxon>
        <taxon>Bivalvulida</taxon>
        <taxon>Platysporina</taxon>
        <taxon>Myxobolidae</taxon>
        <taxon>Thelohanellus</taxon>
    </lineage>
</organism>
<gene>
    <name evidence="3" type="ORF">RF11_11352</name>
</gene>
<dbReference type="InterPro" id="IPR006461">
    <property type="entry name" value="PLAC_motif_containing"/>
</dbReference>
<dbReference type="Proteomes" id="UP000031668">
    <property type="component" value="Unassembled WGS sequence"/>
</dbReference>
<comment type="caution">
    <text evidence="3">The sequence shown here is derived from an EMBL/GenBank/DDBJ whole genome shotgun (WGS) entry which is preliminary data.</text>
</comment>
<dbReference type="AlphaFoldDB" id="A0A0C2N0T5"/>
<sequence>MAVRDTFTYSLLSCFNECKYCFCACCCPCIIVGDIAEGSGLTWTGWCLMNLTMPTLAVCLLRNMMRKEHGIEVTIVLISRALIAKIVWYRTSLLHALLSN</sequence>
<evidence type="ECO:0000313" key="4">
    <source>
        <dbReference type="Proteomes" id="UP000031668"/>
    </source>
</evidence>
<proteinExistence type="inferred from homology"/>
<evidence type="ECO:0000313" key="3">
    <source>
        <dbReference type="EMBL" id="KII67502.1"/>
    </source>
</evidence>
<name>A0A0C2N0T5_THEKT</name>